<dbReference type="RefSeq" id="WP_302881246.1">
    <property type="nucleotide sequence ID" value="NZ_JARLKN010000034.1"/>
</dbReference>
<dbReference type="EMBL" id="JAUMKJ010000065">
    <property type="protein sequence ID" value="MDO3681444.1"/>
    <property type="molecule type" value="Genomic_DNA"/>
</dbReference>
<keyword evidence="3" id="KW-1185">Reference proteome</keyword>
<evidence type="ECO:0000256" key="1">
    <source>
        <dbReference type="SAM" id="Phobius"/>
    </source>
</evidence>
<protein>
    <submittedName>
        <fullName evidence="2">Uncharacterized protein</fullName>
    </submittedName>
</protein>
<accession>A0ABT8VKE6</accession>
<feature type="transmembrane region" description="Helical" evidence="1">
    <location>
        <begin position="6"/>
        <end position="25"/>
    </location>
</feature>
<feature type="transmembrane region" description="Helical" evidence="1">
    <location>
        <begin position="32"/>
        <end position="50"/>
    </location>
</feature>
<gene>
    <name evidence="2" type="ORF">Q3C12_31085</name>
</gene>
<dbReference type="Proteomes" id="UP001168883">
    <property type="component" value="Unassembled WGS sequence"/>
</dbReference>
<keyword evidence="1" id="KW-1133">Transmembrane helix</keyword>
<evidence type="ECO:0000313" key="3">
    <source>
        <dbReference type="Proteomes" id="UP001168883"/>
    </source>
</evidence>
<comment type="caution">
    <text evidence="2">The sequence shown here is derived from an EMBL/GenBank/DDBJ whole genome shotgun (WGS) entry which is preliminary data.</text>
</comment>
<proteinExistence type="predicted"/>
<reference evidence="2" key="1">
    <citation type="submission" date="2023-07" db="EMBL/GenBank/DDBJ databases">
        <authorList>
            <person name="Aktuganov G."/>
            <person name="Boyko T."/>
            <person name="Delegan Y."/>
            <person name="Galimzianova N."/>
            <person name="Gilvanova E."/>
            <person name="Korobov V."/>
            <person name="Kuzmina L."/>
            <person name="Melentiev A."/>
            <person name="Milman P."/>
            <person name="Ryabova A."/>
            <person name="Stupak E."/>
            <person name="Yasakov T."/>
            <person name="Zharikova N."/>
            <person name="Zhurenko E."/>
        </authorList>
    </citation>
    <scope>NUCLEOTIDE SEQUENCE</scope>
    <source>
        <strain evidence="2">IB-739</strain>
    </source>
</reference>
<evidence type="ECO:0000313" key="2">
    <source>
        <dbReference type="EMBL" id="MDO3681444.1"/>
    </source>
</evidence>
<keyword evidence="1" id="KW-0812">Transmembrane</keyword>
<keyword evidence="1" id="KW-0472">Membrane</keyword>
<sequence length="51" mass="5885">MPVALVQIALFLIIIRSVHMTFQLLRRPKKPWLDLLHYVSVAVVAVSFLLQ</sequence>
<organism evidence="2 3">
    <name type="scientific">Paenibacillus ehimensis</name>
    <dbReference type="NCBI Taxonomy" id="79264"/>
    <lineage>
        <taxon>Bacteria</taxon>
        <taxon>Bacillati</taxon>
        <taxon>Bacillota</taxon>
        <taxon>Bacilli</taxon>
        <taxon>Bacillales</taxon>
        <taxon>Paenibacillaceae</taxon>
        <taxon>Paenibacillus</taxon>
    </lineage>
</organism>
<name>A0ABT8VKE6_9BACL</name>